<proteinExistence type="predicted"/>
<evidence type="ECO:0000259" key="4">
    <source>
        <dbReference type="Pfam" id="PF01872"/>
    </source>
</evidence>
<accession>A0A6A9QN90</accession>
<evidence type="ECO:0000256" key="3">
    <source>
        <dbReference type="ARBA" id="ARBA00023002"/>
    </source>
</evidence>
<dbReference type="RefSeq" id="WP_156016365.1">
    <property type="nucleotide sequence ID" value="NZ_WGGD01000005.1"/>
</dbReference>
<dbReference type="AlphaFoldDB" id="A0A6A9QN90"/>
<evidence type="ECO:0000313" key="6">
    <source>
        <dbReference type="Proteomes" id="UP000470772"/>
    </source>
</evidence>
<keyword evidence="3" id="KW-0560">Oxidoreductase</keyword>
<evidence type="ECO:0000256" key="2">
    <source>
        <dbReference type="ARBA" id="ARBA00022857"/>
    </source>
</evidence>
<comment type="caution">
    <text evidence="5">The sequence shown here is derived from an EMBL/GenBank/DDBJ whole genome shotgun (WGS) entry which is preliminary data.</text>
</comment>
<protein>
    <submittedName>
        <fullName evidence="5">Diaminohydroxyphosphoribosylaminopyrimidine reductase</fullName>
    </submittedName>
</protein>
<dbReference type="SUPFAM" id="SSF53597">
    <property type="entry name" value="Dihydrofolate reductase-like"/>
    <property type="match status" value="1"/>
</dbReference>
<evidence type="ECO:0000313" key="5">
    <source>
        <dbReference type="EMBL" id="MUN28651.1"/>
    </source>
</evidence>
<dbReference type="Proteomes" id="UP000470772">
    <property type="component" value="Unassembled WGS sequence"/>
</dbReference>
<dbReference type="InterPro" id="IPR024072">
    <property type="entry name" value="DHFR-like_dom_sf"/>
</dbReference>
<dbReference type="GO" id="GO:0008703">
    <property type="term" value="F:5-amino-6-(5-phosphoribosylamino)uracil reductase activity"/>
    <property type="evidence" value="ECO:0007669"/>
    <property type="project" value="InterPro"/>
</dbReference>
<dbReference type="PANTHER" id="PTHR38011">
    <property type="entry name" value="DIHYDROFOLATE REDUCTASE FAMILY PROTEIN (AFU_ORTHOLOGUE AFUA_8G06820)"/>
    <property type="match status" value="1"/>
</dbReference>
<dbReference type="PANTHER" id="PTHR38011:SF7">
    <property type="entry name" value="2,5-DIAMINO-6-RIBOSYLAMINO-4(3H)-PYRIMIDINONE 5'-PHOSPHATE REDUCTASE"/>
    <property type="match status" value="1"/>
</dbReference>
<gene>
    <name evidence="5" type="ORF">GC250_04160</name>
</gene>
<feature type="domain" description="Bacterial bifunctional deaminase-reductase C-terminal" evidence="4">
    <location>
        <begin position="4"/>
        <end position="202"/>
    </location>
</feature>
<dbReference type="EMBL" id="WGGD01000005">
    <property type="protein sequence ID" value="MUN28651.1"/>
    <property type="molecule type" value="Genomic_DNA"/>
</dbReference>
<reference evidence="5 6" key="1">
    <citation type="submission" date="2019-10" db="EMBL/GenBank/DDBJ databases">
        <title>Sequencing and Assembly of Multiple Reported Metal-Biooxidizing Members of the Extremely Thermoacidophilic Archaeal Family Sulfolobaceae.</title>
        <authorList>
            <person name="Counts J.A."/>
            <person name="Kelly R.M."/>
        </authorList>
    </citation>
    <scope>NUCLEOTIDE SEQUENCE [LARGE SCALE GENOMIC DNA]</scope>
    <source>
        <strain evidence="5 6">DSM 6482</strain>
    </source>
</reference>
<sequence length="208" mass="23545">MKKPYIIIYSTISLDGRLASRSGFSKLSCKFDKKRQMIMRCNSDAIVIGGNTARIDNPLLTVREIHCDHQPIRVIISHSLTFDPSLKIFRQPPLTFIYTDNENAASNRLSKACTIIKLKPFSICSVMNDLYIKGVRKVLIEGGGNLIFNTIKEGCYDEIRITISPYLMGDGVNFLNGKELDLKKPSVKLIDTKLCECKNEVHIIYKKI</sequence>
<dbReference type="Gene3D" id="3.40.430.10">
    <property type="entry name" value="Dihydrofolate Reductase, subunit A"/>
    <property type="match status" value="1"/>
</dbReference>
<dbReference type="InterPro" id="IPR002734">
    <property type="entry name" value="RibDG_C"/>
</dbReference>
<comment type="pathway">
    <text evidence="1">Cofactor biosynthesis; riboflavin biosynthesis.</text>
</comment>
<organism evidence="5 6">
    <name type="scientific">Sulfuracidifex metallicus DSM 6482 = JCM 9184</name>
    <dbReference type="NCBI Taxonomy" id="523847"/>
    <lineage>
        <taxon>Archaea</taxon>
        <taxon>Thermoproteota</taxon>
        <taxon>Thermoprotei</taxon>
        <taxon>Sulfolobales</taxon>
        <taxon>Sulfolobaceae</taxon>
        <taxon>Sulfuracidifex</taxon>
    </lineage>
</organism>
<evidence type="ECO:0000256" key="1">
    <source>
        <dbReference type="ARBA" id="ARBA00005104"/>
    </source>
</evidence>
<name>A0A6A9QN90_SULME</name>
<keyword evidence="6" id="KW-1185">Reference proteome</keyword>
<dbReference type="InterPro" id="IPR050765">
    <property type="entry name" value="Riboflavin_Biosynth_HTPR"/>
</dbReference>
<keyword evidence="2" id="KW-0521">NADP</keyword>
<dbReference type="Pfam" id="PF01872">
    <property type="entry name" value="RibD_C"/>
    <property type="match status" value="1"/>
</dbReference>
<dbReference type="GO" id="GO:0009231">
    <property type="term" value="P:riboflavin biosynthetic process"/>
    <property type="evidence" value="ECO:0007669"/>
    <property type="project" value="InterPro"/>
</dbReference>